<dbReference type="Proteomes" id="UP000664256">
    <property type="component" value="Unassembled WGS sequence"/>
</dbReference>
<dbReference type="NCBIfam" id="TIGR04387">
    <property type="entry name" value="capsid_maj_N4"/>
    <property type="match status" value="1"/>
</dbReference>
<dbReference type="EMBL" id="JAFLVT010000008">
    <property type="protein sequence ID" value="MBO0449351.1"/>
    <property type="molecule type" value="Genomic_DNA"/>
</dbReference>
<dbReference type="Gene3D" id="3.30.2320.10">
    <property type="entry name" value="hypothetical protein PF0899 domain"/>
    <property type="match status" value="1"/>
</dbReference>
<proteinExistence type="predicted"/>
<protein>
    <submittedName>
        <fullName evidence="1">N4-gp56 family major capsid protein</fullName>
    </submittedName>
</protein>
<sequence length="276" mass="29115">MADTKTMLADLVNPEVLAPIVSYELQKALRFTPLAQLDATLSGQPGNTLTFPAFTYIGDAADVGEGEAIPLDKIGTTTKSVTIKKAAKGTEITDEAVLSGYGDPVGESNRQLAMSIANKVDDDLLAAAKTTTQVATAPATVAGVQTVLDVFNDEDAQAYVFVMNPIDAGALRADANAQKIGSEVGANALINGTYADILGAQIVRSKKLAKGEALMFKIVANQPALKLVMKRGVQVESDRNVINKTTIITADEHYAAYLYDLTKVVKVTLTEPTPEG</sequence>
<gene>
    <name evidence="1" type="ORF">JZO76_07335</name>
</gene>
<reference evidence="1 2" key="1">
    <citation type="submission" date="2021-03" db="EMBL/GenBank/DDBJ databases">
        <title>Enterococcal diversity collection.</title>
        <authorList>
            <person name="Gilmore M.S."/>
            <person name="Schwartzman J."/>
            <person name="Van Tyne D."/>
            <person name="Martin M."/>
            <person name="Earl A.M."/>
            <person name="Manson A.L."/>
            <person name="Straub T."/>
            <person name="Salamzade R."/>
            <person name="Saavedra J."/>
            <person name="Lebreton F."/>
            <person name="Prichula J."/>
            <person name="Schaufler K."/>
            <person name="Gaca A."/>
            <person name="Sgardioli B."/>
            <person name="Wagenaar J."/>
            <person name="Strong T."/>
        </authorList>
    </citation>
    <scope>NUCLEOTIDE SEQUENCE [LARGE SCALE GENOMIC DNA]</scope>
    <source>
        <strain evidence="1 2">MJM12</strain>
    </source>
</reference>
<comment type="caution">
    <text evidence="1">The sequence shown here is derived from an EMBL/GenBank/DDBJ whole genome shotgun (WGS) entry which is preliminary data.</text>
</comment>
<dbReference type="RefSeq" id="WP_206903475.1">
    <property type="nucleotide sequence ID" value="NZ_JAFLVT010000008.1"/>
</dbReference>
<keyword evidence="2" id="KW-1185">Reference proteome</keyword>
<organism evidence="1 2">
    <name type="scientific">Candidatus Enterococcus myersii</name>
    <dbReference type="NCBI Taxonomy" id="2815322"/>
    <lineage>
        <taxon>Bacteria</taxon>
        <taxon>Bacillati</taxon>
        <taxon>Bacillota</taxon>
        <taxon>Bacilli</taxon>
        <taxon>Lactobacillales</taxon>
        <taxon>Enterococcaceae</taxon>
        <taxon>Enterococcus</taxon>
    </lineage>
</organism>
<dbReference type="Gene3D" id="3.30.2400.10">
    <property type="entry name" value="Major capsid protein gp5"/>
    <property type="match status" value="1"/>
</dbReference>
<evidence type="ECO:0000313" key="1">
    <source>
        <dbReference type="EMBL" id="MBO0449351.1"/>
    </source>
</evidence>
<evidence type="ECO:0000313" key="2">
    <source>
        <dbReference type="Proteomes" id="UP000664256"/>
    </source>
</evidence>
<name>A0ABS3H7C0_9ENTE</name>
<dbReference type="Pfam" id="PF25209">
    <property type="entry name" value="Phage_capsid_4"/>
    <property type="match status" value="1"/>
</dbReference>
<dbReference type="SUPFAM" id="SSF56563">
    <property type="entry name" value="Major capsid protein gp5"/>
    <property type="match status" value="1"/>
</dbReference>
<accession>A0ABS3H7C0</accession>